<protein>
    <submittedName>
        <fullName evidence="1">Uncharacterized protein family (UPF0153)</fullName>
    </submittedName>
</protein>
<dbReference type="AlphaFoldDB" id="G7WM64"/>
<reference evidence="1 2" key="1">
    <citation type="journal article" date="2012" name="PLoS ONE">
        <title>The genome characteristics and predicted function of methyl-group oxidation pathway in the obligate aceticlastic methanogens, Methanosaeta spp.</title>
        <authorList>
            <person name="Zhu J."/>
            <person name="Zheng H."/>
            <person name="Ai G."/>
            <person name="Zhang G."/>
            <person name="Liu D."/>
            <person name="Liu X."/>
            <person name="Dong X."/>
        </authorList>
    </citation>
    <scope>NUCLEOTIDE SEQUENCE [LARGE SCALE GENOMIC DNA]</scope>
    <source>
        <strain evidence="1 2">6Ac</strain>
    </source>
</reference>
<keyword evidence="2" id="KW-1185">Reference proteome</keyword>
<dbReference type="Pfam" id="PF03692">
    <property type="entry name" value="CxxCxxCC"/>
    <property type="match status" value="1"/>
</dbReference>
<dbReference type="PANTHER" id="PTHR35866:SF2">
    <property type="entry name" value="YKGJ FAMILY CYSTEINE CLUSTER PROTEIN"/>
    <property type="match status" value="1"/>
</dbReference>
<dbReference type="PANTHER" id="PTHR35866">
    <property type="entry name" value="PUTATIVE-RELATED"/>
    <property type="match status" value="1"/>
</dbReference>
<accession>G7WM64</accession>
<dbReference type="GeneID" id="12509511"/>
<evidence type="ECO:0000313" key="1">
    <source>
        <dbReference type="EMBL" id="AET63729.1"/>
    </source>
</evidence>
<gene>
    <name evidence="1" type="ordered locus">Mhar_0342</name>
</gene>
<dbReference type="InterPro" id="IPR005358">
    <property type="entry name" value="Puta_zinc/iron-chelating_dom"/>
</dbReference>
<dbReference type="HOGENOM" id="CLU_074745_0_0_2"/>
<dbReference type="KEGG" id="mhi:Mhar_0342"/>
<dbReference type="EMBL" id="CP003117">
    <property type="protein sequence ID" value="AET63729.1"/>
    <property type="molecule type" value="Genomic_DNA"/>
</dbReference>
<dbReference type="Proteomes" id="UP000005877">
    <property type="component" value="Chromosome"/>
</dbReference>
<sequence length="227" mass="25936">MSEIERSAGPSGIEEMLEELALQLEGAESLSAETIAREIMRIGFRCRRCGDCCRGEENSVVVFPFEIRVIIADETGESWLEVAGPPEEGEWDCEGNFHTLEWRLRKTGRDCRYYSENGCRIYGARPLLCTTYPFYLEGGRLLWSECRGLGGEIGTEDSLKLAELLKRRQIVEIREAIELLLKYEDFERGEPSPFGRCIVHDSEAVHEVAWSEIPGALGRRLRRSQKW</sequence>
<organism evidence="1 2">
    <name type="scientific">Methanothrix harundinacea (strain 6Ac)</name>
    <name type="common">Methanosaeta harundinacea</name>
    <dbReference type="NCBI Taxonomy" id="1110509"/>
    <lineage>
        <taxon>Archaea</taxon>
        <taxon>Methanobacteriati</taxon>
        <taxon>Methanobacteriota</taxon>
        <taxon>Stenosarchaea group</taxon>
        <taxon>Methanomicrobia</taxon>
        <taxon>Methanotrichales</taxon>
        <taxon>Methanotrichaceae</taxon>
        <taxon>Methanothrix</taxon>
    </lineage>
</organism>
<dbReference type="STRING" id="1110509.Mhar_0342"/>
<name>G7WM64_METH6</name>
<evidence type="ECO:0000313" key="2">
    <source>
        <dbReference type="Proteomes" id="UP000005877"/>
    </source>
</evidence>
<proteinExistence type="predicted"/>
<dbReference type="PATRIC" id="fig|1110509.7.peg.382"/>
<dbReference type="RefSeq" id="WP_014585914.1">
    <property type="nucleotide sequence ID" value="NC_017527.1"/>
</dbReference>